<dbReference type="EMBL" id="BTGU01009368">
    <property type="protein sequence ID" value="GMN23272.1"/>
    <property type="molecule type" value="Genomic_DNA"/>
</dbReference>
<dbReference type="AlphaFoldDB" id="A0AA87YUF9"/>
<proteinExistence type="predicted"/>
<evidence type="ECO:0000313" key="2">
    <source>
        <dbReference type="Proteomes" id="UP001187192"/>
    </source>
</evidence>
<name>A0AA87YUF9_FICCA</name>
<organism evidence="1 2">
    <name type="scientific">Ficus carica</name>
    <name type="common">Common fig</name>
    <dbReference type="NCBI Taxonomy" id="3494"/>
    <lineage>
        <taxon>Eukaryota</taxon>
        <taxon>Viridiplantae</taxon>
        <taxon>Streptophyta</taxon>
        <taxon>Embryophyta</taxon>
        <taxon>Tracheophyta</taxon>
        <taxon>Spermatophyta</taxon>
        <taxon>Magnoliopsida</taxon>
        <taxon>eudicotyledons</taxon>
        <taxon>Gunneridae</taxon>
        <taxon>Pentapetalae</taxon>
        <taxon>rosids</taxon>
        <taxon>fabids</taxon>
        <taxon>Rosales</taxon>
        <taxon>Moraceae</taxon>
        <taxon>Ficeae</taxon>
        <taxon>Ficus</taxon>
    </lineage>
</organism>
<sequence>MGWTWILSGNWNLDLENFNMPWIWRRENVNERDGSVRHGTIVDARDEGIRKAERPIASRFGSIRIQEMQSPLDAAYKQRTRINWSILPLCLAPSWSGEREMKEGTKCLHRKVDIAFKVTKVVGHQQLKRISQPWMLLTLARYGSFEQSINLLPNKLLSAKSGALFWGGLHESYEREPESLGSKTVEGSIHQPSISTALTCTFHLVHRPHESDLALYCPPRKLQTTPLRLSDLIDLTFLLGMEGRGKDS</sequence>
<evidence type="ECO:0000313" key="1">
    <source>
        <dbReference type="EMBL" id="GMN23272.1"/>
    </source>
</evidence>
<protein>
    <submittedName>
        <fullName evidence="1">Uncharacterized protein</fullName>
    </submittedName>
</protein>
<accession>A0AA87YUF9</accession>
<comment type="caution">
    <text evidence="1">The sequence shown here is derived from an EMBL/GenBank/DDBJ whole genome shotgun (WGS) entry which is preliminary data.</text>
</comment>
<keyword evidence="2" id="KW-1185">Reference proteome</keyword>
<dbReference type="Proteomes" id="UP001187192">
    <property type="component" value="Unassembled WGS sequence"/>
</dbReference>
<gene>
    <name evidence="1" type="ORF">TIFTF001_051298</name>
</gene>
<reference evidence="1" key="1">
    <citation type="submission" date="2023-07" db="EMBL/GenBank/DDBJ databases">
        <title>draft genome sequence of fig (Ficus carica).</title>
        <authorList>
            <person name="Takahashi T."/>
            <person name="Nishimura K."/>
        </authorList>
    </citation>
    <scope>NUCLEOTIDE SEQUENCE</scope>
</reference>